<dbReference type="CDD" id="cd01743">
    <property type="entry name" value="GATase1_Anthranilate_Synthase"/>
    <property type="match status" value="1"/>
</dbReference>
<dbReference type="AlphaFoldDB" id="A0A9X2J2R9"/>
<dbReference type="PRINTS" id="PR00096">
    <property type="entry name" value="GATASE"/>
</dbReference>
<evidence type="ECO:0000259" key="5">
    <source>
        <dbReference type="Pfam" id="PF00117"/>
    </source>
</evidence>
<dbReference type="Pfam" id="PF00117">
    <property type="entry name" value="GATase"/>
    <property type="match status" value="1"/>
</dbReference>
<dbReference type="PROSITE" id="PS51273">
    <property type="entry name" value="GATASE_TYPE_1"/>
    <property type="match status" value="1"/>
</dbReference>
<sequence length="198" mass="20729">MRLTFIDNRDSFTFNLVDAFTMAGADVQVVRNSISVEKAHEIADGGALLISPGPGTPADAGCIIELCKAARGRIPLIGVCLGHQAIVEAAGGTVERAPEPIHGKVSHLVHDGGGVLAGLPSPLAIGRYHSLCTPLASLPDHFTVDAAHDGMAMVVRDEPGLQIGLQFHPESILTPRGDRLVAGLIDWARAAAERRQAA</sequence>
<dbReference type="EC" id="4.1.3.27" evidence="1"/>
<evidence type="ECO:0000256" key="1">
    <source>
        <dbReference type="ARBA" id="ARBA00012266"/>
    </source>
</evidence>
<dbReference type="PANTHER" id="PTHR43418:SF2">
    <property type="entry name" value="BIFUNCTIONAL PROTEIN TRPGD"/>
    <property type="match status" value="1"/>
</dbReference>
<keyword evidence="3" id="KW-0456">Lyase</keyword>
<dbReference type="GO" id="GO:0005829">
    <property type="term" value="C:cytosol"/>
    <property type="evidence" value="ECO:0007669"/>
    <property type="project" value="TreeGrafter"/>
</dbReference>
<dbReference type="SUPFAM" id="SSF52317">
    <property type="entry name" value="Class I glutamine amidotransferase-like"/>
    <property type="match status" value="1"/>
</dbReference>
<evidence type="ECO:0000313" key="7">
    <source>
        <dbReference type="Proteomes" id="UP001155128"/>
    </source>
</evidence>
<name>A0A9X2J2R9_9SPHN</name>
<evidence type="ECO:0000256" key="4">
    <source>
        <dbReference type="ARBA" id="ARBA00047683"/>
    </source>
</evidence>
<evidence type="ECO:0000256" key="2">
    <source>
        <dbReference type="ARBA" id="ARBA00022962"/>
    </source>
</evidence>
<reference evidence="6" key="1">
    <citation type="submission" date="2022-06" db="EMBL/GenBank/DDBJ databases">
        <title>Sphingomicrobium sedimins sp. nov., a marine bacterium isolated from tidal flat.</title>
        <authorList>
            <person name="Kim C.-H."/>
            <person name="Yoo Y."/>
            <person name="Kim J.-J."/>
        </authorList>
    </citation>
    <scope>NUCLEOTIDE SEQUENCE</scope>
    <source>
        <strain evidence="6">GRR-S6-50</strain>
    </source>
</reference>
<comment type="caution">
    <text evidence="6">The sequence shown here is derived from an EMBL/GenBank/DDBJ whole genome shotgun (WGS) entry which is preliminary data.</text>
</comment>
<dbReference type="FunFam" id="3.40.50.880:FF:000003">
    <property type="entry name" value="Anthranilate synthase component II"/>
    <property type="match status" value="1"/>
</dbReference>
<dbReference type="InterPro" id="IPR050472">
    <property type="entry name" value="Anth_synth/Amidotransfase"/>
</dbReference>
<proteinExistence type="predicted"/>
<gene>
    <name evidence="6" type="ORF">NDO55_09490</name>
</gene>
<dbReference type="PRINTS" id="PR00097">
    <property type="entry name" value="ANTSNTHASEII"/>
</dbReference>
<accession>A0A9X2J2R9</accession>
<dbReference type="Proteomes" id="UP001155128">
    <property type="component" value="Unassembled WGS sequence"/>
</dbReference>
<organism evidence="6 7">
    <name type="scientific">Sphingomicrobium sediminis</name>
    <dbReference type="NCBI Taxonomy" id="2950949"/>
    <lineage>
        <taxon>Bacteria</taxon>
        <taxon>Pseudomonadati</taxon>
        <taxon>Pseudomonadota</taxon>
        <taxon>Alphaproteobacteria</taxon>
        <taxon>Sphingomonadales</taxon>
        <taxon>Sphingomonadaceae</taxon>
        <taxon>Sphingomicrobium</taxon>
    </lineage>
</organism>
<dbReference type="GO" id="GO:0002047">
    <property type="term" value="P:phenazine biosynthetic process"/>
    <property type="evidence" value="ECO:0007669"/>
    <property type="project" value="TreeGrafter"/>
</dbReference>
<dbReference type="Gene3D" id="3.40.50.880">
    <property type="match status" value="1"/>
</dbReference>
<comment type="catalytic activity">
    <reaction evidence="4">
        <text>chorismate + L-glutamine = anthranilate + pyruvate + L-glutamate + H(+)</text>
        <dbReference type="Rhea" id="RHEA:21732"/>
        <dbReference type="ChEBI" id="CHEBI:15361"/>
        <dbReference type="ChEBI" id="CHEBI:15378"/>
        <dbReference type="ChEBI" id="CHEBI:16567"/>
        <dbReference type="ChEBI" id="CHEBI:29748"/>
        <dbReference type="ChEBI" id="CHEBI:29985"/>
        <dbReference type="ChEBI" id="CHEBI:58359"/>
        <dbReference type="EC" id="4.1.3.27"/>
    </reaction>
</comment>
<protein>
    <recommendedName>
        <fullName evidence="1">anthranilate synthase</fullName>
        <ecNumber evidence="1">4.1.3.27</ecNumber>
    </recommendedName>
</protein>
<keyword evidence="2" id="KW-0315">Glutamine amidotransferase</keyword>
<dbReference type="InterPro" id="IPR006221">
    <property type="entry name" value="TrpG/PapA_dom"/>
</dbReference>
<dbReference type="NCBIfam" id="TIGR00566">
    <property type="entry name" value="trpG_papA"/>
    <property type="match status" value="1"/>
</dbReference>
<dbReference type="PANTHER" id="PTHR43418">
    <property type="entry name" value="MULTIFUNCTIONAL TRYPTOPHAN BIOSYNTHESIS PROTEIN-RELATED"/>
    <property type="match status" value="1"/>
</dbReference>
<evidence type="ECO:0000313" key="6">
    <source>
        <dbReference type="EMBL" id="MCM8558054.1"/>
    </source>
</evidence>
<dbReference type="GO" id="GO:0004049">
    <property type="term" value="F:anthranilate synthase activity"/>
    <property type="evidence" value="ECO:0007669"/>
    <property type="project" value="UniProtKB-EC"/>
</dbReference>
<dbReference type="EMBL" id="JAMSHT010000001">
    <property type="protein sequence ID" value="MCM8558054.1"/>
    <property type="molecule type" value="Genomic_DNA"/>
</dbReference>
<dbReference type="InterPro" id="IPR017926">
    <property type="entry name" value="GATASE"/>
</dbReference>
<dbReference type="InterPro" id="IPR029062">
    <property type="entry name" value="Class_I_gatase-like"/>
</dbReference>
<keyword evidence="7" id="KW-1185">Reference proteome</keyword>
<dbReference type="PRINTS" id="PR00099">
    <property type="entry name" value="CPSGATASE"/>
</dbReference>
<feature type="domain" description="Glutamine amidotransferase" evidence="5">
    <location>
        <begin position="5"/>
        <end position="182"/>
    </location>
</feature>
<evidence type="ECO:0000256" key="3">
    <source>
        <dbReference type="ARBA" id="ARBA00023239"/>
    </source>
</evidence>
<dbReference type="RefSeq" id="WP_252114662.1">
    <property type="nucleotide sequence ID" value="NZ_JAMSHT010000001.1"/>
</dbReference>
<dbReference type="GO" id="GO:0000162">
    <property type="term" value="P:L-tryptophan biosynthetic process"/>
    <property type="evidence" value="ECO:0007669"/>
    <property type="project" value="TreeGrafter"/>
</dbReference>
<dbReference type="GO" id="GO:0004048">
    <property type="term" value="F:anthranilate phosphoribosyltransferase activity"/>
    <property type="evidence" value="ECO:0007669"/>
    <property type="project" value="TreeGrafter"/>
</dbReference>